<reference evidence="1 2" key="1">
    <citation type="submission" date="2023-07" db="EMBL/GenBank/DDBJ databases">
        <title>Genomic Encyclopedia of Type Strains, Phase IV (KMG-IV): sequencing the most valuable type-strain genomes for metagenomic binning, comparative biology and taxonomic classification.</title>
        <authorList>
            <person name="Goeker M."/>
        </authorList>
    </citation>
    <scope>NUCLEOTIDE SEQUENCE [LARGE SCALE GENOMIC DNA]</scope>
    <source>
        <strain evidence="1 2">DSM 16980</strain>
    </source>
</reference>
<protein>
    <submittedName>
        <fullName evidence="1">Uncharacterized protein</fullName>
    </submittedName>
</protein>
<evidence type="ECO:0000313" key="1">
    <source>
        <dbReference type="EMBL" id="MDQ0203455.1"/>
    </source>
</evidence>
<organism evidence="1 2">
    <name type="scientific">Pectinatus haikarae</name>
    <dbReference type="NCBI Taxonomy" id="349096"/>
    <lineage>
        <taxon>Bacteria</taxon>
        <taxon>Bacillati</taxon>
        <taxon>Bacillota</taxon>
        <taxon>Negativicutes</taxon>
        <taxon>Selenomonadales</taxon>
        <taxon>Selenomonadaceae</taxon>
        <taxon>Pectinatus</taxon>
    </lineage>
</organism>
<dbReference type="EMBL" id="JAUSUE010000006">
    <property type="protein sequence ID" value="MDQ0203455.1"/>
    <property type="molecule type" value="Genomic_DNA"/>
</dbReference>
<name>A0ABT9Y6K4_9FIRM</name>
<sequence>MKNLFIVNTPFHLLTSFILSRSIFAADDNYLALIHPHGYSKWAENPLMAYMASDKSGYVKVFYLLNWLSHKNKEKSYKKQADEVKNSIGKIGIERAFLGSDIDPQNQLLVAALGMKDFYRYEDGLFSYYNEDRRRPKTHEIFHKFKIWLLKKSAGIKSDMYINTATAGDSHAGVVDYMYAPELLGRYSPKTVKITENMIHTAIADLKMHDLLQETFTAKCVLFLSQPLVEKKWYTIEQELTCLKKLIQPFDDKAVLLYKPHPNDSKYKIDYYRQNFPQMRIYEGIEPAELLFAREKKLIAVASYQSTALMYPAMFSGRPFKSISLADFGQSPVLHAYKEIMEKAGIFFPQTTDELVNYMQK</sequence>
<dbReference type="Gene3D" id="3.40.50.11110">
    <property type="entry name" value="Sialyltransferase, C-terminal GT-B Rossman nucleotide-binding domain"/>
    <property type="match status" value="1"/>
</dbReference>
<dbReference type="Proteomes" id="UP001239167">
    <property type="component" value="Unassembled WGS sequence"/>
</dbReference>
<keyword evidence="2" id="KW-1185">Reference proteome</keyword>
<dbReference type="InterPro" id="IPR010866">
    <property type="entry name" value="A-2_8-polyST"/>
</dbReference>
<evidence type="ECO:0000313" key="2">
    <source>
        <dbReference type="Proteomes" id="UP001239167"/>
    </source>
</evidence>
<gene>
    <name evidence="1" type="ORF">J2S01_001171</name>
</gene>
<comment type="caution">
    <text evidence="1">The sequence shown here is derived from an EMBL/GenBank/DDBJ whole genome shotgun (WGS) entry which is preliminary data.</text>
</comment>
<dbReference type="Pfam" id="PF07388">
    <property type="entry name" value="A-2_8-polyST"/>
    <property type="match status" value="1"/>
</dbReference>
<proteinExistence type="predicted"/>
<accession>A0ABT9Y6K4</accession>
<dbReference type="RefSeq" id="WP_196604654.1">
    <property type="nucleotide sequence ID" value="NZ_CP116940.1"/>
</dbReference>